<accession>A0AAV4FWI1</accession>
<reference evidence="3 4" key="1">
    <citation type="journal article" date="2021" name="Elife">
        <title>Chloroplast acquisition without the gene transfer in kleptoplastic sea slugs, Plakobranchus ocellatus.</title>
        <authorList>
            <person name="Maeda T."/>
            <person name="Takahashi S."/>
            <person name="Yoshida T."/>
            <person name="Shimamura S."/>
            <person name="Takaki Y."/>
            <person name="Nagai Y."/>
            <person name="Toyoda A."/>
            <person name="Suzuki Y."/>
            <person name="Arimoto A."/>
            <person name="Ishii H."/>
            <person name="Satoh N."/>
            <person name="Nishiyama T."/>
            <person name="Hasebe M."/>
            <person name="Maruyama T."/>
            <person name="Minagawa J."/>
            <person name="Obokata J."/>
            <person name="Shigenobu S."/>
        </authorList>
    </citation>
    <scope>NUCLEOTIDE SEQUENCE [LARGE SCALE GENOMIC DNA]</scope>
</reference>
<evidence type="ECO:0000256" key="2">
    <source>
        <dbReference type="SAM" id="SignalP"/>
    </source>
</evidence>
<dbReference type="Proteomes" id="UP000762676">
    <property type="component" value="Unassembled WGS sequence"/>
</dbReference>
<dbReference type="AlphaFoldDB" id="A0AAV4FWI1"/>
<evidence type="ECO:0008006" key="5">
    <source>
        <dbReference type="Google" id="ProtNLM"/>
    </source>
</evidence>
<evidence type="ECO:0000256" key="1">
    <source>
        <dbReference type="SAM" id="MobiDB-lite"/>
    </source>
</evidence>
<sequence>MMAQAVRSSRRRRVEESYHLFLLCLLGAEFGSVHGLRACPFSRPKCPQFFFCFYLFKDRRRHISPCCFWPGLRARCTVFVWSKRGSDWLSIEWRGLALNRASAAFVWYPVLTSLHKPSDGFESTHTLFASEFMRDDSVPLPSHPRSHRRPRPNCRSGTQTQ</sequence>
<keyword evidence="2" id="KW-0732">Signal</keyword>
<keyword evidence="4" id="KW-1185">Reference proteome</keyword>
<proteinExistence type="predicted"/>
<name>A0AAV4FWI1_9GAST</name>
<dbReference type="EMBL" id="BMAT01004661">
    <property type="protein sequence ID" value="GFR77812.1"/>
    <property type="molecule type" value="Genomic_DNA"/>
</dbReference>
<protein>
    <recommendedName>
        <fullName evidence="5">Secreted protein</fullName>
    </recommendedName>
</protein>
<evidence type="ECO:0000313" key="4">
    <source>
        <dbReference type="Proteomes" id="UP000762676"/>
    </source>
</evidence>
<evidence type="ECO:0000313" key="3">
    <source>
        <dbReference type="EMBL" id="GFR77812.1"/>
    </source>
</evidence>
<feature type="chain" id="PRO_5043382958" description="Secreted protein" evidence="2">
    <location>
        <begin position="36"/>
        <end position="161"/>
    </location>
</feature>
<organism evidence="3 4">
    <name type="scientific">Elysia marginata</name>
    <dbReference type="NCBI Taxonomy" id="1093978"/>
    <lineage>
        <taxon>Eukaryota</taxon>
        <taxon>Metazoa</taxon>
        <taxon>Spiralia</taxon>
        <taxon>Lophotrochozoa</taxon>
        <taxon>Mollusca</taxon>
        <taxon>Gastropoda</taxon>
        <taxon>Heterobranchia</taxon>
        <taxon>Euthyneura</taxon>
        <taxon>Panpulmonata</taxon>
        <taxon>Sacoglossa</taxon>
        <taxon>Placobranchoidea</taxon>
        <taxon>Plakobranchidae</taxon>
        <taxon>Elysia</taxon>
    </lineage>
</organism>
<feature type="signal peptide" evidence="2">
    <location>
        <begin position="1"/>
        <end position="35"/>
    </location>
</feature>
<feature type="region of interest" description="Disordered" evidence="1">
    <location>
        <begin position="138"/>
        <end position="161"/>
    </location>
</feature>
<comment type="caution">
    <text evidence="3">The sequence shown here is derived from an EMBL/GenBank/DDBJ whole genome shotgun (WGS) entry which is preliminary data.</text>
</comment>
<gene>
    <name evidence="3" type="ORF">ElyMa_002247400</name>
</gene>